<dbReference type="PANTHER" id="PTHR13199">
    <property type="entry name" value="GH03947P"/>
    <property type="match status" value="1"/>
</dbReference>
<dbReference type="InterPro" id="IPR025261">
    <property type="entry name" value="Atos-like_cons_dom"/>
</dbReference>
<name>A0A7R9LJB4_9ACAR</name>
<reference evidence="3" key="1">
    <citation type="submission" date="2020-11" db="EMBL/GenBank/DDBJ databases">
        <authorList>
            <person name="Tran Van P."/>
        </authorList>
    </citation>
    <scope>NUCLEOTIDE SEQUENCE</scope>
</reference>
<gene>
    <name evidence="3" type="ORF">ONB1V03_LOCUS3365</name>
</gene>
<feature type="domain" description="Atos-like conserved" evidence="2">
    <location>
        <begin position="197"/>
        <end position="259"/>
    </location>
</feature>
<evidence type="ECO:0000313" key="3">
    <source>
        <dbReference type="EMBL" id="CAD7641996.1"/>
    </source>
</evidence>
<dbReference type="PANTHER" id="PTHR13199:SF11">
    <property type="entry name" value="PROTEIN ATOSSA"/>
    <property type="match status" value="1"/>
</dbReference>
<dbReference type="InterPro" id="IPR033473">
    <property type="entry name" value="Atos-like_C"/>
</dbReference>
<keyword evidence="4" id="KW-1185">Reference proteome</keyword>
<organism evidence="3">
    <name type="scientific">Oppiella nova</name>
    <dbReference type="NCBI Taxonomy" id="334625"/>
    <lineage>
        <taxon>Eukaryota</taxon>
        <taxon>Metazoa</taxon>
        <taxon>Ecdysozoa</taxon>
        <taxon>Arthropoda</taxon>
        <taxon>Chelicerata</taxon>
        <taxon>Arachnida</taxon>
        <taxon>Acari</taxon>
        <taxon>Acariformes</taxon>
        <taxon>Sarcoptiformes</taxon>
        <taxon>Oribatida</taxon>
        <taxon>Brachypylina</taxon>
        <taxon>Oppioidea</taxon>
        <taxon>Oppiidae</taxon>
        <taxon>Oppiella</taxon>
    </lineage>
</organism>
<proteinExistence type="inferred from homology"/>
<dbReference type="InterPro" id="IPR051506">
    <property type="entry name" value="ATOS_Transcription_Regulators"/>
</dbReference>
<accession>A0A7R9LJB4</accession>
<dbReference type="Pfam" id="PF13889">
    <property type="entry name" value="Chromosome_seg"/>
    <property type="match status" value="1"/>
</dbReference>
<dbReference type="AlphaFoldDB" id="A0A7R9LJB4"/>
<dbReference type="SMART" id="SM01177">
    <property type="entry name" value="DUF4210"/>
    <property type="match status" value="1"/>
</dbReference>
<sequence length="389" mass="43309">MTGLMATAAESHSARHFRPSFHANHSYCGSDWSQANIETNFNSFTHISNANTGDTTQALESIGQSNDTFTRELGSHMKSTSILNELLRSKANASRTETNANNALHSIPTSAEKAQFRRSLDSATTLVFHRRNGLPLTSSPAPMRKSGTCFDFDSTLTSVNAIKKALFEKDPEVEAEATPQTIALSTSAPPSTTISSLLGNFEESVLNGRLDPVSTVHGFTAELGASGSFCPRHKTYPVTVFFYTLQDTDKVDRVSSPYLGHINLGKKGYHIPRKGTVQATLFNPHGTVVKMFVVRYDLSDMPPNSKTFLRQRTLFMPSDAHENDTDNRKWLRYLIHLRCESSKNGRIYLHTDVRIIVFRKHDLDVATINGQQPYELRSFTQCPVNPKYS</sequence>
<comment type="similarity">
    <text evidence="1">Belongs to the ATOS family.</text>
</comment>
<dbReference type="OrthoDB" id="8625101at2759"/>
<protein>
    <recommendedName>
        <fullName evidence="2">Atos-like conserved domain-containing protein</fullName>
    </recommendedName>
</protein>
<evidence type="ECO:0000256" key="1">
    <source>
        <dbReference type="ARBA" id="ARBA00034497"/>
    </source>
</evidence>
<dbReference type="Proteomes" id="UP000728032">
    <property type="component" value="Unassembled WGS sequence"/>
</dbReference>
<evidence type="ECO:0000313" key="4">
    <source>
        <dbReference type="Proteomes" id="UP000728032"/>
    </source>
</evidence>
<dbReference type="Pfam" id="PF13915">
    <property type="entry name" value="DUF4210"/>
    <property type="match status" value="1"/>
</dbReference>
<dbReference type="EMBL" id="CAJPVJ010000976">
    <property type="protein sequence ID" value="CAG2163800.1"/>
    <property type="molecule type" value="Genomic_DNA"/>
</dbReference>
<evidence type="ECO:0000259" key="2">
    <source>
        <dbReference type="SMART" id="SM01177"/>
    </source>
</evidence>
<dbReference type="EMBL" id="OC915801">
    <property type="protein sequence ID" value="CAD7641996.1"/>
    <property type="molecule type" value="Genomic_DNA"/>
</dbReference>